<dbReference type="Gene3D" id="3.60.15.10">
    <property type="entry name" value="Ribonuclease Z/Hydroxyacylglutathione hydrolase-like"/>
    <property type="match status" value="1"/>
</dbReference>
<dbReference type="InterPro" id="IPR001279">
    <property type="entry name" value="Metallo-B-lactamas"/>
</dbReference>
<dbReference type="SMART" id="SM00849">
    <property type="entry name" value="Lactamase_B"/>
    <property type="match status" value="1"/>
</dbReference>
<dbReference type="InterPro" id="IPR035681">
    <property type="entry name" value="ComA-like_MBL"/>
</dbReference>
<feature type="transmembrane region" description="Helical" evidence="6">
    <location>
        <begin position="536"/>
        <end position="554"/>
    </location>
</feature>
<proteinExistence type="predicted"/>
<evidence type="ECO:0000313" key="9">
    <source>
        <dbReference type="Proteomes" id="UP000319976"/>
    </source>
</evidence>
<evidence type="ECO:0000259" key="7">
    <source>
        <dbReference type="SMART" id="SM00849"/>
    </source>
</evidence>
<feature type="transmembrane region" description="Helical" evidence="6">
    <location>
        <begin position="305"/>
        <end position="321"/>
    </location>
</feature>
<dbReference type="EMBL" id="CP036316">
    <property type="protein sequence ID" value="QDT63775.1"/>
    <property type="molecule type" value="Genomic_DNA"/>
</dbReference>
<feature type="transmembrane region" description="Helical" evidence="6">
    <location>
        <begin position="62"/>
        <end position="80"/>
    </location>
</feature>
<dbReference type="Pfam" id="PF13567">
    <property type="entry name" value="DUF4131"/>
    <property type="match status" value="1"/>
</dbReference>
<dbReference type="OrthoDB" id="9761531at2"/>
<evidence type="ECO:0000256" key="5">
    <source>
        <dbReference type="ARBA" id="ARBA00023136"/>
    </source>
</evidence>
<sequence>MSATLPQRVPARRPYPALCAAFAGGIVLGSVGSLPLWGSLSGCLLLIVTAILLVKVLPERRVLAGICLLGAIAFLGAARYDWVADLRPPDGIHQLTRDDVTLVKLTGMITSPPRIDRKRDRGQRAAWPVPDRTRCSMKVSSAESNSAAIPLEGEIQLSISGHFTHGHPGDRVELTGWLVRPDGKLNPGGFDYRRYLREQRVDGLCFVDHPQLVSVLDRPAEAWWQVWRMRISDLFSETFRRNLSEENAKIALALFLGRRQSLDDETRDQFAETGTLHLLAISGLHVGILWWSVECLTHLLRFTRVWRILVPLVVVIAYAWVTDFPPSLARATLFLLLFTLARLSRRSIDLVNVLCVTALVLLAISPRMLWSPGVQLSFAAVAGIAWVNAAVMPRWRSLEFFRRSMWGGFCEWLLSVATITAGATLFSSPLVIYHFGLITPIGWILNLLLVPFIVIPLWCGYVLMLVSLCVPPLTAWAAWPLDVSLSFVRAVIQFGAGFSWGSVFVTQPTLMAVLITYGFLTSLVLSTGRKRWARRWVVATAVWFCLFPLVGFRAPQSDGLRVTFLSVGHGSAVLIELPNGETALYDCGCLSNPRWASDVTSQAMRTLGVSEVDALILSHADIDHFNGVEQLLHRSRVRTIVTSPQFLRSEQTEVLRLLDEIDHRDIPVRTVMRGDQLNLDERCRLIVQSPFPGRTFEEDNENSLVLLIEFAGRSILLSGDVEGAGLEALLEDQEQSHIDVLLSPHHGGKQGNNERVANELQPGIVVVSSKDTSEQSRLSSLYANAGCYWTCEGAVTVDVNHAGELSIRQIDSGSY</sequence>
<feature type="transmembrane region" description="Helical" evidence="6">
    <location>
        <begin position="432"/>
        <end position="454"/>
    </location>
</feature>
<dbReference type="InterPro" id="IPR004477">
    <property type="entry name" value="ComEC_N"/>
</dbReference>
<evidence type="ECO:0000256" key="6">
    <source>
        <dbReference type="SAM" id="Phobius"/>
    </source>
</evidence>
<name>A0A517T5W5_9PLAN</name>
<dbReference type="NCBIfam" id="TIGR00361">
    <property type="entry name" value="ComEC_Rec2"/>
    <property type="match status" value="1"/>
</dbReference>
<feature type="transmembrane region" description="Helical" evidence="6">
    <location>
        <begin position="499"/>
        <end position="524"/>
    </location>
</feature>
<dbReference type="InterPro" id="IPR025405">
    <property type="entry name" value="DUF4131"/>
</dbReference>
<evidence type="ECO:0000256" key="3">
    <source>
        <dbReference type="ARBA" id="ARBA00022692"/>
    </source>
</evidence>
<feature type="domain" description="Metallo-beta-lactamase" evidence="7">
    <location>
        <begin position="569"/>
        <end position="770"/>
    </location>
</feature>
<dbReference type="KEGG" id="chya:V22_10000"/>
<keyword evidence="5 6" id="KW-0472">Membrane</keyword>
<keyword evidence="4 6" id="KW-1133">Transmembrane helix</keyword>
<feature type="transmembrane region" description="Helical" evidence="6">
    <location>
        <begin position="15"/>
        <end position="31"/>
    </location>
</feature>
<dbReference type="Proteomes" id="UP000319976">
    <property type="component" value="Chromosome"/>
</dbReference>
<evidence type="ECO:0000256" key="1">
    <source>
        <dbReference type="ARBA" id="ARBA00004651"/>
    </source>
</evidence>
<keyword evidence="9" id="KW-1185">Reference proteome</keyword>
<protein>
    <submittedName>
        <fullName evidence="8">ComEC family competence protein</fullName>
    </submittedName>
</protein>
<keyword evidence="3 6" id="KW-0812">Transmembrane</keyword>
<dbReference type="InterPro" id="IPR036866">
    <property type="entry name" value="RibonucZ/Hydroxyglut_hydro"/>
</dbReference>
<dbReference type="InterPro" id="IPR052159">
    <property type="entry name" value="Competence_DNA_uptake"/>
</dbReference>
<feature type="transmembrane region" description="Helical" evidence="6">
    <location>
        <begin position="376"/>
        <end position="393"/>
    </location>
</feature>
<dbReference type="InterPro" id="IPR004797">
    <property type="entry name" value="Competence_ComEC/Rec2"/>
</dbReference>
<gene>
    <name evidence="8" type="ORF">V22_10000</name>
</gene>
<feature type="transmembrane region" description="Helical" evidence="6">
    <location>
        <begin position="405"/>
        <end position="426"/>
    </location>
</feature>
<evidence type="ECO:0000313" key="8">
    <source>
        <dbReference type="EMBL" id="QDT63775.1"/>
    </source>
</evidence>
<dbReference type="CDD" id="cd07731">
    <property type="entry name" value="ComA-like_MBL-fold"/>
    <property type="match status" value="1"/>
</dbReference>
<evidence type="ECO:0000256" key="2">
    <source>
        <dbReference type="ARBA" id="ARBA00022475"/>
    </source>
</evidence>
<feature type="transmembrane region" description="Helical" evidence="6">
    <location>
        <begin position="350"/>
        <end position="370"/>
    </location>
</feature>
<dbReference type="GO" id="GO:0030420">
    <property type="term" value="P:establishment of competence for transformation"/>
    <property type="evidence" value="ECO:0007669"/>
    <property type="project" value="InterPro"/>
</dbReference>
<dbReference type="SUPFAM" id="SSF56281">
    <property type="entry name" value="Metallo-hydrolase/oxidoreductase"/>
    <property type="match status" value="1"/>
</dbReference>
<dbReference type="PANTHER" id="PTHR30619">
    <property type="entry name" value="DNA INTERNALIZATION/COMPETENCE PROTEIN COMEC/REC2"/>
    <property type="match status" value="1"/>
</dbReference>
<feature type="transmembrane region" description="Helical" evidence="6">
    <location>
        <begin position="327"/>
        <end position="343"/>
    </location>
</feature>
<evidence type="ECO:0000256" key="4">
    <source>
        <dbReference type="ARBA" id="ARBA00022989"/>
    </source>
</evidence>
<reference evidence="8 9" key="1">
    <citation type="submission" date="2019-02" db="EMBL/GenBank/DDBJ databases">
        <title>Deep-cultivation of Planctomycetes and their phenomic and genomic characterization uncovers novel biology.</title>
        <authorList>
            <person name="Wiegand S."/>
            <person name="Jogler M."/>
            <person name="Boedeker C."/>
            <person name="Pinto D."/>
            <person name="Vollmers J."/>
            <person name="Rivas-Marin E."/>
            <person name="Kohn T."/>
            <person name="Peeters S.H."/>
            <person name="Heuer A."/>
            <person name="Rast P."/>
            <person name="Oberbeckmann S."/>
            <person name="Bunk B."/>
            <person name="Jeske O."/>
            <person name="Meyerdierks A."/>
            <person name="Storesund J.E."/>
            <person name="Kallscheuer N."/>
            <person name="Luecker S."/>
            <person name="Lage O.M."/>
            <person name="Pohl T."/>
            <person name="Merkel B.J."/>
            <person name="Hornburger P."/>
            <person name="Mueller R.-W."/>
            <person name="Bruemmer F."/>
            <person name="Labrenz M."/>
            <person name="Spormann A.M."/>
            <person name="Op den Camp H."/>
            <person name="Overmann J."/>
            <person name="Amann R."/>
            <person name="Jetten M.S.M."/>
            <person name="Mascher T."/>
            <person name="Medema M.H."/>
            <person name="Devos D.P."/>
            <person name="Kaster A.-K."/>
            <person name="Ovreas L."/>
            <person name="Rohde M."/>
            <person name="Galperin M.Y."/>
            <person name="Jogler C."/>
        </authorList>
    </citation>
    <scope>NUCLEOTIDE SEQUENCE [LARGE SCALE GENOMIC DNA]</scope>
    <source>
        <strain evidence="8 9">V22</strain>
    </source>
</reference>
<organism evidence="8 9">
    <name type="scientific">Calycomorphotria hydatis</name>
    <dbReference type="NCBI Taxonomy" id="2528027"/>
    <lineage>
        <taxon>Bacteria</taxon>
        <taxon>Pseudomonadati</taxon>
        <taxon>Planctomycetota</taxon>
        <taxon>Planctomycetia</taxon>
        <taxon>Planctomycetales</taxon>
        <taxon>Planctomycetaceae</taxon>
        <taxon>Calycomorphotria</taxon>
    </lineage>
</organism>
<dbReference type="AlphaFoldDB" id="A0A517T5W5"/>
<feature type="transmembrane region" description="Helical" evidence="6">
    <location>
        <begin position="274"/>
        <end position="293"/>
    </location>
</feature>
<dbReference type="PANTHER" id="PTHR30619:SF1">
    <property type="entry name" value="RECOMBINATION PROTEIN 2"/>
    <property type="match status" value="1"/>
</dbReference>
<feature type="transmembrane region" description="Helical" evidence="6">
    <location>
        <begin position="461"/>
        <end position="479"/>
    </location>
</feature>
<comment type="subcellular location">
    <subcellularLocation>
        <location evidence="1">Cell membrane</location>
        <topology evidence="1">Multi-pass membrane protein</topology>
    </subcellularLocation>
</comment>
<dbReference type="Pfam" id="PF03772">
    <property type="entry name" value="Competence"/>
    <property type="match status" value="1"/>
</dbReference>
<keyword evidence="2" id="KW-1003">Cell membrane</keyword>
<dbReference type="GO" id="GO:0005886">
    <property type="term" value="C:plasma membrane"/>
    <property type="evidence" value="ECO:0007669"/>
    <property type="project" value="UniProtKB-SubCell"/>
</dbReference>
<dbReference type="NCBIfam" id="TIGR00360">
    <property type="entry name" value="ComEC_N-term"/>
    <property type="match status" value="1"/>
</dbReference>
<dbReference type="Pfam" id="PF00753">
    <property type="entry name" value="Lactamase_B"/>
    <property type="match status" value="1"/>
</dbReference>
<accession>A0A517T5W5</accession>
<dbReference type="RefSeq" id="WP_145260349.1">
    <property type="nucleotide sequence ID" value="NZ_CP036316.1"/>
</dbReference>